<dbReference type="RefSeq" id="WP_273935403.1">
    <property type="nucleotide sequence ID" value="NZ_CP097263.1"/>
</dbReference>
<evidence type="ECO:0000259" key="1">
    <source>
        <dbReference type="Pfam" id="PF12680"/>
    </source>
</evidence>
<organism evidence="2 3">
    <name type="scientific">Kutzneria chonburiensis</name>
    <dbReference type="NCBI Taxonomy" id="1483604"/>
    <lineage>
        <taxon>Bacteria</taxon>
        <taxon>Bacillati</taxon>
        <taxon>Actinomycetota</taxon>
        <taxon>Actinomycetes</taxon>
        <taxon>Pseudonocardiales</taxon>
        <taxon>Pseudonocardiaceae</taxon>
        <taxon>Kutzneria</taxon>
    </lineage>
</organism>
<dbReference type="Proteomes" id="UP001589810">
    <property type="component" value="Unassembled WGS sequence"/>
</dbReference>
<reference evidence="2 3" key="1">
    <citation type="submission" date="2024-09" db="EMBL/GenBank/DDBJ databases">
        <authorList>
            <person name="Sun Q."/>
            <person name="Mori K."/>
        </authorList>
    </citation>
    <scope>NUCLEOTIDE SEQUENCE [LARGE SCALE GENOMIC DNA]</scope>
    <source>
        <strain evidence="2 3">TBRC 1432</strain>
    </source>
</reference>
<proteinExistence type="predicted"/>
<gene>
    <name evidence="2" type="ORF">ACFFH7_20600</name>
</gene>
<evidence type="ECO:0000313" key="2">
    <source>
        <dbReference type="EMBL" id="MFC0543916.1"/>
    </source>
</evidence>
<keyword evidence="3" id="KW-1185">Reference proteome</keyword>
<feature type="domain" description="SnoaL-like" evidence="1">
    <location>
        <begin position="11"/>
        <end position="91"/>
    </location>
</feature>
<dbReference type="InterPro" id="IPR032710">
    <property type="entry name" value="NTF2-like_dom_sf"/>
</dbReference>
<sequence>MDRSFASQFAAEWVEAWNAHDLDRLLSHFADDVVWSSPLVAGFTGDQSGTLHGKAALRAYYAEGLRRIPDLHFEVVDVRVGVAVLVINYRNQAGGEVSEVLVLRDGLVVEGHGTYA</sequence>
<protein>
    <submittedName>
        <fullName evidence="2">Nuclear transport factor 2 family protein</fullName>
    </submittedName>
</protein>
<comment type="caution">
    <text evidence="2">The sequence shown here is derived from an EMBL/GenBank/DDBJ whole genome shotgun (WGS) entry which is preliminary data.</text>
</comment>
<evidence type="ECO:0000313" key="3">
    <source>
        <dbReference type="Proteomes" id="UP001589810"/>
    </source>
</evidence>
<dbReference type="InterPro" id="IPR037401">
    <property type="entry name" value="SnoaL-like"/>
</dbReference>
<accession>A0ABV6MVR5</accession>
<dbReference type="SUPFAM" id="SSF54427">
    <property type="entry name" value="NTF2-like"/>
    <property type="match status" value="1"/>
</dbReference>
<dbReference type="EMBL" id="JBHLUD010000007">
    <property type="protein sequence ID" value="MFC0543916.1"/>
    <property type="molecule type" value="Genomic_DNA"/>
</dbReference>
<dbReference type="Pfam" id="PF12680">
    <property type="entry name" value="SnoaL_2"/>
    <property type="match status" value="1"/>
</dbReference>
<dbReference type="Gene3D" id="3.10.450.50">
    <property type="match status" value="1"/>
</dbReference>
<name>A0ABV6MVR5_9PSEU</name>